<keyword evidence="4" id="KW-0560">Oxidoreductase</keyword>
<proteinExistence type="predicted"/>
<dbReference type="PANTHER" id="PTHR43400">
    <property type="entry name" value="FUMARATE REDUCTASE"/>
    <property type="match status" value="1"/>
</dbReference>
<name>A0A227K9P9_9BURK</name>
<evidence type="ECO:0000256" key="4">
    <source>
        <dbReference type="ARBA" id="ARBA00023002"/>
    </source>
</evidence>
<dbReference type="GeneID" id="78361790"/>
<evidence type="ECO:0000256" key="2">
    <source>
        <dbReference type="ARBA" id="ARBA00022630"/>
    </source>
</evidence>
<evidence type="ECO:0000256" key="3">
    <source>
        <dbReference type="ARBA" id="ARBA00022827"/>
    </source>
</evidence>
<dbReference type="InterPro" id="IPR006311">
    <property type="entry name" value="TAT_signal"/>
</dbReference>
<dbReference type="Proteomes" id="UP000214610">
    <property type="component" value="Unassembled WGS sequence"/>
</dbReference>
<dbReference type="InterPro" id="IPR050315">
    <property type="entry name" value="FAD-oxidoreductase_2"/>
</dbReference>
<dbReference type="EMBL" id="NHMP01000016">
    <property type="protein sequence ID" value="OXE44174.1"/>
    <property type="molecule type" value="Genomic_DNA"/>
</dbReference>
<dbReference type="InterPro" id="IPR036188">
    <property type="entry name" value="FAD/NAD-bd_sf"/>
</dbReference>
<dbReference type="GO" id="GO:0016491">
    <property type="term" value="F:oxidoreductase activity"/>
    <property type="evidence" value="ECO:0007669"/>
    <property type="project" value="UniProtKB-KW"/>
</dbReference>
<evidence type="ECO:0000313" key="7">
    <source>
        <dbReference type="Proteomes" id="UP000214610"/>
    </source>
</evidence>
<dbReference type="Pfam" id="PF00890">
    <property type="entry name" value="FAD_binding_2"/>
    <property type="match status" value="1"/>
</dbReference>
<protein>
    <submittedName>
        <fullName evidence="6">FAD-binding dehydrogenase</fullName>
    </submittedName>
</protein>
<dbReference type="PROSITE" id="PS51318">
    <property type="entry name" value="TAT"/>
    <property type="match status" value="1"/>
</dbReference>
<keyword evidence="2" id="KW-0285">Flavoprotein</keyword>
<dbReference type="Gene3D" id="3.90.700.10">
    <property type="entry name" value="Succinate dehydrogenase/fumarate reductase flavoprotein, catalytic domain"/>
    <property type="match status" value="1"/>
</dbReference>
<organism evidence="6 7">
    <name type="scientific">Turicimonas muris</name>
    <dbReference type="NCBI Taxonomy" id="1796652"/>
    <lineage>
        <taxon>Bacteria</taxon>
        <taxon>Pseudomonadati</taxon>
        <taxon>Pseudomonadota</taxon>
        <taxon>Betaproteobacteria</taxon>
        <taxon>Burkholderiales</taxon>
        <taxon>Sutterellaceae</taxon>
        <taxon>Turicimonas</taxon>
    </lineage>
</organism>
<sequence>MSRNQVSSRRTFLKTASAAVIAGPVGLATAKEISKNDEIKWDREADVVVLGYGNAGSNAAIAAADAGSSVIILEKMPEGGGSVCVSSGGFVVPTNKDDYYAFQKALYELSRSEWDPEILRVFCEESLKLGDYVKSLDPQVILAIYGHAGYQNLPGADCVNKISPRNVPGKKGGERLFGIFQRAVEKRNIPVLLNTPAQQLIRCGNEVAGVVALENGKPINVKARKAVVIATGGFQCNPELMKRYVFGNPMGYLGGPSHTGDGLLMAQSMGADLWHMNSVSAPLGIQVPGVKAGLALITRRPAFIWVDQDGKRFVNEKKLDYHCSWMAVNQFDAIKHRYPRIPCYMIMDKTYLEGAPLISSGGSGYAINKEGYIWSKDNKKEIESGVIIEAPTIEELGKKLGIPNPATLVDTVNRWNDDLKTKGIDTEYGRTPTADPNQKAVFVGRDVKAWSAPIEEGPFYAVKLIPVMYHTMGGPRRSVKAECLNPYGEKIPRLYVAGELGSTWGLTYQGACANADAMIFGRIAGKEAAALTPWS</sequence>
<keyword evidence="3" id="KW-0274">FAD</keyword>
<dbReference type="GO" id="GO:0008202">
    <property type="term" value="P:steroid metabolic process"/>
    <property type="evidence" value="ECO:0007669"/>
    <property type="project" value="UniProtKB-ARBA"/>
</dbReference>
<keyword evidence="7" id="KW-1185">Reference proteome</keyword>
<evidence type="ECO:0000256" key="1">
    <source>
        <dbReference type="ARBA" id="ARBA00001974"/>
    </source>
</evidence>
<gene>
    <name evidence="6" type="ORF">ADH67_12915</name>
</gene>
<comment type="cofactor">
    <cofactor evidence="1">
        <name>FAD</name>
        <dbReference type="ChEBI" id="CHEBI:57692"/>
    </cofactor>
</comment>
<reference evidence="7" key="1">
    <citation type="submission" date="2017-05" db="EMBL/GenBank/DDBJ databases">
        <title>Improved OligoMM genomes.</title>
        <authorList>
            <person name="Garzetti D."/>
        </authorList>
    </citation>
    <scope>NUCLEOTIDE SEQUENCE [LARGE SCALE GENOMIC DNA]</scope>
    <source>
        <strain evidence="7">YL45</strain>
    </source>
</reference>
<dbReference type="SUPFAM" id="SSF51905">
    <property type="entry name" value="FAD/NAD(P)-binding domain"/>
    <property type="match status" value="1"/>
</dbReference>
<evidence type="ECO:0000313" key="6">
    <source>
        <dbReference type="EMBL" id="OXE44174.1"/>
    </source>
</evidence>
<accession>A0A227K9P9</accession>
<comment type="caution">
    <text evidence="6">The sequence shown here is derived from an EMBL/GenBank/DDBJ whole genome shotgun (WGS) entry which is preliminary data.</text>
</comment>
<dbReference type="SUPFAM" id="SSF56425">
    <property type="entry name" value="Succinate dehydrogenase/fumarate reductase flavoprotein, catalytic domain"/>
    <property type="match status" value="1"/>
</dbReference>
<dbReference type="AlphaFoldDB" id="A0A227K9P9"/>
<feature type="domain" description="FAD-dependent oxidoreductase 2 FAD-binding" evidence="5">
    <location>
        <begin position="46"/>
        <end position="510"/>
    </location>
</feature>
<dbReference type="InterPro" id="IPR027477">
    <property type="entry name" value="Succ_DH/fumarate_Rdtase_cat_sf"/>
</dbReference>
<dbReference type="RefSeq" id="WP_084081502.1">
    <property type="nucleotide sequence ID" value="NZ_CAJTBZ010000032.1"/>
</dbReference>
<dbReference type="PANTHER" id="PTHR43400:SF10">
    <property type="entry name" value="3-OXOSTEROID 1-DEHYDROGENASE"/>
    <property type="match status" value="1"/>
</dbReference>
<evidence type="ECO:0000259" key="5">
    <source>
        <dbReference type="Pfam" id="PF00890"/>
    </source>
</evidence>
<dbReference type="Gene3D" id="3.50.50.60">
    <property type="entry name" value="FAD/NAD(P)-binding domain"/>
    <property type="match status" value="2"/>
</dbReference>
<dbReference type="InterPro" id="IPR003953">
    <property type="entry name" value="FAD-dep_OxRdtase_2_FAD-bd"/>
</dbReference>